<name>A0A9P4LMP8_9PLEO</name>
<dbReference type="EMBL" id="ML978195">
    <property type="protein sequence ID" value="KAF2029912.1"/>
    <property type="molecule type" value="Genomic_DNA"/>
</dbReference>
<feature type="domain" description="BCS1 N-terminal" evidence="4">
    <location>
        <begin position="99"/>
        <end position="191"/>
    </location>
</feature>
<evidence type="ECO:0000256" key="2">
    <source>
        <dbReference type="RuleBase" id="RU003651"/>
    </source>
</evidence>
<dbReference type="PANTHER" id="PTHR23070">
    <property type="entry name" value="BCS1 AAA-TYPE ATPASE"/>
    <property type="match status" value="1"/>
</dbReference>
<reference evidence="5" key="1">
    <citation type="journal article" date="2020" name="Stud. Mycol.">
        <title>101 Dothideomycetes genomes: a test case for predicting lifestyles and emergence of pathogens.</title>
        <authorList>
            <person name="Haridas S."/>
            <person name="Albert R."/>
            <person name="Binder M."/>
            <person name="Bloem J."/>
            <person name="Labutti K."/>
            <person name="Salamov A."/>
            <person name="Andreopoulos B."/>
            <person name="Baker S."/>
            <person name="Barry K."/>
            <person name="Bills G."/>
            <person name="Bluhm B."/>
            <person name="Cannon C."/>
            <person name="Castanera R."/>
            <person name="Culley D."/>
            <person name="Daum C."/>
            <person name="Ezra D."/>
            <person name="Gonzalez J."/>
            <person name="Henrissat B."/>
            <person name="Kuo A."/>
            <person name="Liang C."/>
            <person name="Lipzen A."/>
            <person name="Lutzoni F."/>
            <person name="Magnuson J."/>
            <person name="Mondo S."/>
            <person name="Nolan M."/>
            <person name="Ohm R."/>
            <person name="Pangilinan J."/>
            <person name="Park H.-J."/>
            <person name="Ramirez L."/>
            <person name="Alfaro M."/>
            <person name="Sun H."/>
            <person name="Tritt A."/>
            <person name="Yoshinaga Y."/>
            <person name="Zwiers L.-H."/>
            <person name="Turgeon B."/>
            <person name="Goodwin S."/>
            <person name="Spatafora J."/>
            <person name="Crous P."/>
            <person name="Grigoriev I."/>
        </authorList>
    </citation>
    <scope>NUCLEOTIDE SEQUENCE</scope>
    <source>
        <strain evidence="5">CBS 110217</strain>
    </source>
</reference>
<gene>
    <name evidence="5" type="ORF">EK21DRAFT_66734</name>
</gene>
<comment type="similarity">
    <text evidence="2">Belongs to the AAA ATPase family.</text>
</comment>
<keyword evidence="6" id="KW-1185">Reference proteome</keyword>
<comment type="caution">
    <text evidence="5">The sequence shown here is derived from an EMBL/GenBank/DDBJ whole genome shotgun (WGS) entry which is preliminary data.</text>
</comment>
<dbReference type="Pfam" id="PF00004">
    <property type="entry name" value="AAA"/>
    <property type="match status" value="1"/>
</dbReference>
<comment type="subcellular location">
    <subcellularLocation>
        <location evidence="1">Mitochondrion membrane</location>
    </subcellularLocation>
</comment>
<evidence type="ECO:0000313" key="6">
    <source>
        <dbReference type="Proteomes" id="UP000799777"/>
    </source>
</evidence>
<dbReference type="InterPro" id="IPR003960">
    <property type="entry name" value="ATPase_AAA_CS"/>
</dbReference>
<dbReference type="GO" id="GO:0031966">
    <property type="term" value="C:mitochondrial membrane"/>
    <property type="evidence" value="ECO:0007669"/>
    <property type="project" value="UniProtKB-SubCell"/>
</dbReference>
<dbReference type="GO" id="GO:0016887">
    <property type="term" value="F:ATP hydrolysis activity"/>
    <property type="evidence" value="ECO:0007669"/>
    <property type="project" value="InterPro"/>
</dbReference>
<dbReference type="InterPro" id="IPR050747">
    <property type="entry name" value="Mitochondrial_chaperone_BCS1"/>
</dbReference>
<evidence type="ECO:0000259" key="3">
    <source>
        <dbReference type="Pfam" id="PF00004"/>
    </source>
</evidence>
<evidence type="ECO:0000313" key="5">
    <source>
        <dbReference type="EMBL" id="KAF2029912.1"/>
    </source>
</evidence>
<proteinExistence type="inferred from homology"/>
<dbReference type="OrthoDB" id="10251412at2759"/>
<evidence type="ECO:0008006" key="7">
    <source>
        <dbReference type="Google" id="ProtNLM"/>
    </source>
</evidence>
<dbReference type="SUPFAM" id="SSF52540">
    <property type="entry name" value="P-loop containing nucleoside triphosphate hydrolases"/>
    <property type="match status" value="1"/>
</dbReference>
<feature type="non-terminal residue" evidence="5">
    <location>
        <position position="412"/>
    </location>
</feature>
<protein>
    <recommendedName>
        <fullName evidence="7">ATPase AAA-type core domain-containing protein</fullName>
    </recommendedName>
</protein>
<dbReference type="InterPro" id="IPR003959">
    <property type="entry name" value="ATPase_AAA_core"/>
</dbReference>
<feature type="domain" description="ATPase AAA-type core" evidence="3">
    <location>
        <begin position="252"/>
        <end position="297"/>
    </location>
</feature>
<dbReference type="GO" id="GO:0005524">
    <property type="term" value="F:ATP binding"/>
    <property type="evidence" value="ECO:0007669"/>
    <property type="project" value="UniProtKB-KW"/>
</dbReference>
<dbReference type="PROSITE" id="PS00674">
    <property type="entry name" value="AAA"/>
    <property type="match status" value="1"/>
</dbReference>
<accession>A0A9P4LMP8</accession>
<dbReference type="Gene3D" id="3.40.50.300">
    <property type="entry name" value="P-loop containing nucleotide triphosphate hydrolases"/>
    <property type="match status" value="2"/>
</dbReference>
<evidence type="ECO:0000256" key="1">
    <source>
        <dbReference type="ARBA" id="ARBA00004325"/>
    </source>
</evidence>
<dbReference type="Pfam" id="PF08740">
    <property type="entry name" value="BCS1_N"/>
    <property type="match status" value="1"/>
</dbReference>
<keyword evidence="2" id="KW-0067">ATP-binding</keyword>
<dbReference type="InterPro" id="IPR014851">
    <property type="entry name" value="BCS1_N"/>
</dbReference>
<dbReference type="AlphaFoldDB" id="A0A9P4LMP8"/>
<dbReference type="Proteomes" id="UP000799777">
    <property type="component" value="Unassembled WGS sequence"/>
</dbReference>
<organism evidence="5 6">
    <name type="scientific">Setomelanomma holmii</name>
    <dbReference type="NCBI Taxonomy" id="210430"/>
    <lineage>
        <taxon>Eukaryota</taxon>
        <taxon>Fungi</taxon>
        <taxon>Dikarya</taxon>
        <taxon>Ascomycota</taxon>
        <taxon>Pezizomycotina</taxon>
        <taxon>Dothideomycetes</taxon>
        <taxon>Pleosporomycetidae</taxon>
        <taxon>Pleosporales</taxon>
        <taxon>Pleosporineae</taxon>
        <taxon>Phaeosphaeriaceae</taxon>
        <taxon>Setomelanomma</taxon>
    </lineage>
</organism>
<dbReference type="InterPro" id="IPR027417">
    <property type="entry name" value="P-loop_NTPase"/>
</dbReference>
<sequence>MGNSAIFERIRSQIKKRTGNRVDVHLLMGAFFALKAAHTIVPAMASSVFDQGKTNVSSSVIVPPNDLILYEPLRRFIGQKVITFGHRWYKFSGEHKITNRVDELEDIPGAAKETFQHNGTTFFFDEKEVPGEDDDPRLTIRCLGHSNAPLLKLLDFVRQEAKNSFQLTVIKIAAVGRAKENTWRAERSLSTIDLDLEIMTKIKMDAEAFFAEDSRGFYESIGRPYFRGWLLHGPPGTGKTSISSNPPAPVSLNGLLNVIDGAAAAEGRLLITTTNCPEKLDNAFLRAGRADEKFKIDYATKLTAELTFKRIFGLDKKNKFKPEAIDRLAKAFAAQFPSRSKICTAELAKYCGQYRARPHEAIREFADWLKVGDDKFAYRVTDLTSYVEDDGVNIPEPFNLALLEVGSDDMLD</sequence>
<keyword evidence="2" id="KW-0547">Nucleotide-binding</keyword>
<evidence type="ECO:0000259" key="4">
    <source>
        <dbReference type="Pfam" id="PF08740"/>
    </source>
</evidence>